<protein>
    <submittedName>
        <fullName evidence="2">Helix-turn-helix domain-containing protein</fullName>
    </submittedName>
</protein>
<dbReference type="InterPro" id="IPR041657">
    <property type="entry name" value="HTH_17"/>
</dbReference>
<dbReference type="InterPro" id="IPR009061">
    <property type="entry name" value="DNA-bd_dom_put_sf"/>
</dbReference>
<dbReference type="RefSeq" id="WP_208756104.1">
    <property type="nucleotide sequence ID" value="NZ_JAWUZT010000018.1"/>
</dbReference>
<name>A0ABU4J535_9BACI</name>
<dbReference type="SUPFAM" id="SSF46955">
    <property type="entry name" value="Putative DNA-binding domain"/>
    <property type="match status" value="1"/>
</dbReference>
<accession>A0ABU4J535</accession>
<evidence type="ECO:0000259" key="1">
    <source>
        <dbReference type="Pfam" id="PF12728"/>
    </source>
</evidence>
<dbReference type="Pfam" id="PF12728">
    <property type="entry name" value="HTH_17"/>
    <property type="match status" value="1"/>
</dbReference>
<reference evidence="3" key="1">
    <citation type="submission" date="2023-07" db="EMBL/GenBank/DDBJ databases">
        <title>Draft genomic sequences of Priestia flexa CCM isolated from the soil of an abandoned mine contaminated by free cyanide in the high Andean zone of Tacna, Peru.</title>
        <authorList>
            <person name="Caceda Quiroz C.J."/>
            <person name="Maraza Chooque G.J."/>
            <person name="Fora Quispe G.L."/>
            <person name="Carpio Mamani M."/>
        </authorList>
    </citation>
    <scope>NUCLEOTIDE SEQUENCE [LARGE SCALE GENOMIC DNA]</scope>
    <source>
        <strain evidence="3">CCM</strain>
    </source>
</reference>
<dbReference type="Proteomes" id="UP001284771">
    <property type="component" value="Unassembled WGS sequence"/>
</dbReference>
<organism evidence="2 3">
    <name type="scientific">Priestia flexa</name>
    <dbReference type="NCBI Taxonomy" id="86664"/>
    <lineage>
        <taxon>Bacteria</taxon>
        <taxon>Bacillati</taxon>
        <taxon>Bacillota</taxon>
        <taxon>Bacilli</taxon>
        <taxon>Bacillales</taxon>
        <taxon>Bacillaceae</taxon>
        <taxon>Priestia</taxon>
    </lineage>
</organism>
<sequence>MKEYTVREVAQLVGKHEETVKRWIRTGKFPNAYRNSDKEGWRIPEGDLPQLDTLVTAQEYKQIKEEKQPYAQESTLVKLAYEAVTLTSPKEEMVNILSVVGIERTLEILLIMRQSATKVKNPDGFIKKAISENWSPSTLPVKLPKKQSKHLYDFTQQARGKMPNQQESAESSRIPFFNWLEE</sequence>
<keyword evidence="3" id="KW-1185">Reference proteome</keyword>
<evidence type="ECO:0000313" key="3">
    <source>
        <dbReference type="Proteomes" id="UP001284771"/>
    </source>
</evidence>
<comment type="caution">
    <text evidence="2">The sequence shown here is derived from an EMBL/GenBank/DDBJ whole genome shotgun (WGS) entry which is preliminary data.</text>
</comment>
<evidence type="ECO:0000313" key="2">
    <source>
        <dbReference type="EMBL" id="MDW8516083.1"/>
    </source>
</evidence>
<feature type="domain" description="Helix-turn-helix" evidence="1">
    <location>
        <begin position="4"/>
        <end position="48"/>
    </location>
</feature>
<proteinExistence type="predicted"/>
<gene>
    <name evidence="2" type="ORF">RIB56_08045</name>
</gene>
<dbReference type="EMBL" id="JAWUZT010000018">
    <property type="protein sequence ID" value="MDW8516083.1"/>
    <property type="molecule type" value="Genomic_DNA"/>
</dbReference>